<gene>
    <name evidence="2" type="ORF">SAMN04488006_1634</name>
</gene>
<keyword evidence="2" id="KW-0378">Hydrolase</keyword>
<dbReference type="OrthoDB" id="9793162at2"/>
<dbReference type="EMBL" id="FOZP01000003">
    <property type="protein sequence ID" value="SFS48915.1"/>
    <property type="molecule type" value="Genomic_DNA"/>
</dbReference>
<dbReference type="STRING" id="593133.SAMN04488006_1634"/>
<reference evidence="3" key="1">
    <citation type="submission" date="2016-10" db="EMBL/GenBank/DDBJ databases">
        <authorList>
            <person name="Varghese N."/>
            <person name="Submissions S."/>
        </authorList>
    </citation>
    <scope>NUCLEOTIDE SEQUENCE [LARGE SCALE GENOMIC DNA]</scope>
    <source>
        <strain evidence="3">DSM 24450</strain>
    </source>
</reference>
<dbReference type="GO" id="GO:0000175">
    <property type="term" value="F:3'-5'-RNA exonuclease activity"/>
    <property type="evidence" value="ECO:0007669"/>
    <property type="project" value="TreeGrafter"/>
</dbReference>
<keyword evidence="2" id="KW-0269">Exonuclease</keyword>
<feature type="domain" description="Endonuclease/exonuclease/phosphatase" evidence="1">
    <location>
        <begin position="26"/>
        <end position="269"/>
    </location>
</feature>
<dbReference type="InterPro" id="IPR050410">
    <property type="entry name" value="CCR4/nocturin_mRNA_transcr"/>
</dbReference>
<keyword evidence="2" id="KW-0540">Nuclease</keyword>
<dbReference type="InterPro" id="IPR036691">
    <property type="entry name" value="Endo/exonu/phosph_ase_sf"/>
</dbReference>
<dbReference type="Gene3D" id="3.60.10.10">
    <property type="entry name" value="Endonuclease/exonuclease/phosphatase"/>
    <property type="match status" value="1"/>
</dbReference>
<dbReference type="Proteomes" id="UP000199312">
    <property type="component" value="Unassembled WGS sequence"/>
</dbReference>
<name>A0A1I6Q983_9FLAO</name>
<dbReference type="Pfam" id="PF03372">
    <property type="entry name" value="Exo_endo_phos"/>
    <property type="match status" value="1"/>
</dbReference>
<keyword evidence="2" id="KW-0255">Endonuclease</keyword>
<dbReference type="RefSeq" id="WP_090224671.1">
    <property type="nucleotide sequence ID" value="NZ_FOZP01000003.1"/>
</dbReference>
<dbReference type="GO" id="GO:0004519">
    <property type="term" value="F:endonuclease activity"/>
    <property type="evidence" value="ECO:0007669"/>
    <property type="project" value="UniProtKB-KW"/>
</dbReference>
<proteinExistence type="predicted"/>
<dbReference type="PANTHER" id="PTHR12121">
    <property type="entry name" value="CARBON CATABOLITE REPRESSOR PROTEIN 4"/>
    <property type="match status" value="1"/>
</dbReference>
<keyword evidence="3" id="KW-1185">Reference proteome</keyword>
<dbReference type="SUPFAM" id="SSF56219">
    <property type="entry name" value="DNase I-like"/>
    <property type="match status" value="1"/>
</dbReference>
<evidence type="ECO:0000313" key="2">
    <source>
        <dbReference type="EMBL" id="SFS48915.1"/>
    </source>
</evidence>
<organism evidence="2 3">
    <name type="scientific">Lutibacter maritimus</name>
    <dbReference type="NCBI Taxonomy" id="593133"/>
    <lineage>
        <taxon>Bacteria</taxon>
        <taxon>Pseudomonadati</taxon>
        <taxon>Bacteroidota</taxon>
        <taxon>Flavobacteriia</taxon>
        <taxon>Flavobacteriales</taxon>
        <taxon>Flavobacteriaceae</taxon>
        <taxon>Lutibacter</taxon>
    </lineage>
</organism>
<dbReference type="PANTHER" id="PTHR12121:SF36">
    <property type="entry name" value="ENDONUCLEASE_EXONUCLEASE_PHOSPHATASE DOMAIN-CONTAINING PROTEIN"/>
    <property type="match status" value="1"/>
</dbReference>
<evidence type="ECO:0000313" key="3">
    <source>
        <dbReference type="Proteomes" id="UP000199312"/>
    </source>
</evidence>
<dbReference type="InterPro" id="IPR005135">
    <property type="entry name" value="Endo/exonuclease/phosphatase"/>
</dbReference>
<protein>
    <submittedName>
        <fullName evidence="2">Metal-dependent hydrolase, endonuclease/exonuclease/phosphatase family</fullName>
    </submittedName>
</protein>
<dbReference type="CDD" id="cd09083">
    <property type="entry name" value="EEP-1"/>
    <property type="match status" value="1"/>
</dbReference>
<dbReference type="AlphaFoldDB" id="A0A1I6Q983"/>
<sequence>MKNLALLSVTYLLFIQISFGQNLNVMTYNIRLDTQNDGDNRWDVRKNALLKQVLNNKVDILGIQEGLPNQVAYCDSVLVNYNFVGVGRDDGINKGEFSAIFYNKNKYQLHVQNTFWLSETPEVPSKGWDAAYPRICTYLQLSDKKSNKKFWVFNTHFDHVGVKAREEAALLILQKIRKLNTEKLPVILMGDFNLTEDSEVINYINSFLKDSKILSKNKVKDTLGTFNGFNIVKESVDRIDFIFVSENSIKVNKYKVLREKYHGKYPSDHFPVLVNFTLE</sequence>
<evidence type="ECO:0000259" key="1">
    <source>
        <dbReference type="Pfam" id="PF03372"/>
    </source>
</evidence>
<accession>A0A1I6Q983</accession>